<keyword evidence="1" id="KW-1133">Transmembrane helix</keyword>
<gene>
    <name evidence="2" type="ORF">DERYTH_LOCUS8143</name>
</gene>
<dbReference type="EMBL" id="CAJVPY010004137">
    <property type="protein sequence ID" value="CAG8611112.1"/>
    <property type="molecule type" value="Genomic_DNA"/>
</dbReference>
<dbReference type="AlphaFoldDB" id="A0A9N9GIP1"/>
<evidence type="ECO:0000256" key="1">
    <source>
        <dbReference type="SAM" id="Phobius"/>
    </source>
</evidence>
<reference evidence="2" key="1">
    <citation type="submission" date="2021-06" db="EMBL/GenBank/DDBJ databases">
        <authorList>
            <person name="Kallberg Y."/>
            <person name="Tangrot J."/>
            <person name="Rosling A."/>
        </authorList>
    </citation>
    <scope>NUCLEOTIDE SEQUENCE</scope>
    <source>
        <strain evidence="2">MA453B</strain>
    </source>
</reference>
<evidence type="ECO:0000313" key="3">
    <source>
        <dbReference type="Proteomes" id="UP000789405"/>
    </source>
</evidence>
<keyword evidence="3" id="KW-1185">Reference proteome</keyword>
<proteinExistence type="predicted"/>
<comment type="caution">
    <text evidence="2">The sequence shown here is derived from an EMBL/GenBank/DDBJ whole genome shotgun (WGS) entry which is preliminary data.</text>
</comment>
<feature type="transmembrane region" description="Helical" evidence="1">
    <location>
        <begin position="59"/>
        <end position="78"/>
    </location>
</feature>
<accession>A0A9N9GIP1</accession>
<keyword evidence="1" id="KW-0472">Membrane</keyword>
<sequence length="95" mass="11260">MSEYLILLIYGASACYLIYLRIEDSYYRTYLPIFVLCLIFMMLAPLFPIPPNEFVKFKYPYILPFIISLLAIFIIEMLKRLKVIDQLTQLPNDPL</sequence>
<evidence type="ECO:0000313" key="2">
    <source>
        <dbReference type="EMBL" id="CAG8611112.1"/>
    </source>
</evidence>
<dbReference type="OrthoDB" id="10455726at2759"/>
<organism evidence="2 3">
    <name type="scientific">Dentiscutata erythropus</name>
    <dbReference type="NCBI Taxonomy" id="1348616"/>
    <lineage>
        <taxon>Eukaryota</taxon>
        <taxon>Fungi</taxon>
        <taxon>Fungi incertae sedis</taxon>
        <taxon>Mucoromycota</taxon>
        <taxon>Glomeromycotina</taxon>
        <taxon>Glomeromycetes</taxon>
        <taxon>Diversisporales</taxon>
        <taxon>Gigasporaceae</taxon>
        <taxon>Dentiscutata</taxon>
    </lineage>
</organism>
<name>A0A9N9GIP1_9GLOM</name>
<keyword evidence="1" id="KW-0812">Transmembrane</keyword>
<feature type="transmembrane region" description="Helical" evidence="1">
    <location>
        <begin position="29"/>
        <end position="47"/>
    </location>
</feature>
<feature type="transmembrane region" description="Helical" evidence="1">
    <location>
        <begin position="6"/>
        <end position="22"/>
    </location>
</feature>
<protein>
    <submittedName>
        <fullName evidence="2">5962_t:CDS:1</fullName>
    </submittedName>
</protein>
<dbReference type="Proteomes" id="UP000789405">
    <property type="component" value="Unassembled WGS sequence"/>
</dbReference>